<dbReference type="PANTHER" id="PTHR43823">
    <property type="entry name" value="SPORULATION PROTEIN YKVU"/>
    <property type="match status" value="1"/>
</dbReference>
<feature type="transmembrane region" description="Helical" evidence="10">
    <location>
        <begin position="50"/>
        <end position="75"/>
    </location>
</feature>
<evidence type="ECO:0000256" key="9">
    <source>
        <dbReference type="ARBA" id="ARBA00023251"/>
    </source>
</evidence>
<feature type="transmembrane region" description="Helical" evidence="10">
    <location>
        <begin position="87"/>
        <end position="110"/>
    </location>
</feature>
<dbReference type="GO" id="GO:0046677">
    <property type="term" value="P:response to antibiotic"/>
    <property type="evidence" value="ECO:0007669"/>
    <property type="project" value="UniProtKB-KW"/>
</dbReference>
<comment type="subcellular location">
    <subcellularLocation>
        <location evidence="1">Cell membrane</location>
        <topology evidence="1">Multi-pass membrane protein</topology>
    </subcellularLocation>
</comment>
<comment type="caution">
    <text evidence="12">The sequence shown here is derived from an EMBL/GenBank/DDBJ whole genome shotgun (WGS) entry which is preliminary data.</text>
</comment>
<protein>
    <recommendedName>
        <fullName evidence="3">Multidrug export protein MepA</fullName>
    </recommendedName>
</protein>
<feature type="transmembrane region" description="Helical" evidence="10">
    <location>
        <begin position="355"/>
        <end position="374"/>
    </location>
</feature>
<evidence type="ECO:0000256" key="5">
    <source>
        <dbReference type="ARBA" id="ARBA00022475"/>
    </source>
</evidence>
<reference evidence="12" key="2">
    <citation type="journal article" date="2018" name="BMC Genomics">
        <title>Whole genome sequencing and function prediction of 133 gut anaerobes isolated from chicken caecum in pure cultures.</title>
        <authorList>
            <person name="Medvecky M."/>
            <person name="Cejkova D."/>
            <person name="Polansky O."/>
            <person name="Karasova D."/>
            <person name="Kubasova T."/>
            <person name="Cizek A."/>
            <person name="Rychlik I."/>
        </authorList>
    </citation>
    <scope>NUCLEOTIDE SEQUENCE</scope>
    <source>
        <strain evidence="12">An149</strain>
    </source>
</reference>
<keyword evidence="6 10" id="KW-0812">Transmembrane</keyword>
<feature type="transmembrane region" description="Helical" evidence="10">
    <location>
        <begin position="12"/>
        <end position="30"/>
    </location>
</feature>
<dbReference type="InterPro" id="IPR048279">
    <property type="entry name" value="MdtK-like"/>
</dbReference>
<dbReference type="InterPro" id="IPR002528">
    <property type="entry name" value="MATE_fam"/>
</dbReference>
<dbReference type="GO" id="GO:0005886">
    <property type="term" value="C:plasma membrane"/>
    <property type="evidence" value="ECO:0007669"/>
    <property type="project" value="UniProtKB-SubCell"/>
</dbReference>
<dbReference type="EMBL" id="NFLB01000003">
    <property type="protein sequence ID" value="OUQ05991.1"/>
    <property type="molecule type" value="Genomic_DNA"/>
</dbReference>
<reference evidence="13" key="1">
    <citation type="submission" date="2017-04" db="EMBL/GenBank/DDBJ databases">
        <title>Function of individual gut microbiota members based on whole genome sequencing of pure cultures obtained from chicken caecum.</title>
        <authorList>
            <person name="Medvecky M."/>
            <person name="Cejkova D."/>
            <person name="Polansky O."/>
            <person name="Karasova D."/>
            <person name="Kubasova T."/>
            <person name="Cizek A."/>
            <person name="Rychlik I."/>
        </authorList>
    </citation>
    <scope>NUCLEOTIDE SEQUENCE [LARGE SCALE GENOMIC DNA]</scope>
    <source>
        <strain evidence="13">An149</strain>
    </source>
</reference>
<evidence type="ECO:0000256" key="4">
    <source>
        <dbReference type="ARBA" id="ARBA00022448"/>
    </source>
</evidence>
<dbReference type="Proteomes" id="UP000196258">
    <property type="component" value="Unassembled WGS sequence"/>
</dbReference>
<keyword evidence="7 10" id="KW-1133">Transmembrane helix</keyword>
<dbReference type="InterPro" id="IPR045070">
    <property type="entry name" value="MATE_MepA-like"/>
</dbReference>
<proteinExistence type="inferred from homology"/>
<comment type="similarity">
    <text evidence="2">Belongs to the multi antimicrobial extrusion (MATE) (TC 2.A.66.1) family. MepA subfamily.</text>
</comment>
<dbReference type="GO" id="GO:0042910">
    <property type="term" value="F:xenobiotic transmembrane transporter activity"/>
    <property type="evidence" value="ECO:0007669"/>
    <property type="project" value="InterPro"/>
</dbReference>
<dbReference type="InterPro" id="IPR051327">
    <property type="entry name" value="MATE_MepA_subfamily"/>
</dbReference>
<evidence type="ECO:0000256" key="6">
    <source>
        <dbReference type="ARBA" id="ARBA00022692"/>
    </source>
</evidence>
<name>A0A1Y4QLX9_9FIRM</name>
<evidence type="ECO:0000313" key="13">
    <source>
        <dbReference type="Proteomes" id="UP000196258"/>
    </source>
</evidence>
<sequence>MDKKDLKKEFLMYTSLNILGMVGLSCYILADTFFVSNGLGINGLTALNLAIPVYSLIRGVGLMLGIGGATKYTIFNSQGKSKRANKIFTTTVLISFIFSCLFIISAIFFSNTITTFLGADQTVFAMTKKYLITLLLFSPAFLLNDIFVCFTRNDNSPKLSMLSMLIGSMCNIVLDYIFIFPLNMGIFGAALATGLAPIIGLLVLSIHIIKKKNNFHFIKIKLSIQQVKSILVLGFPSFVTELSSGIVIIVFNTIILRILGNIGVGAYGVVANLSLVVTAVFTGIAQGIQPLLSRFYGQGNVIHVKKILHYALYLMLLLSVILYVIMFVYNKQIVSLFNSENNVQLQLVAETGLRLYFLALLFAGYNIIMSIYFTSVEKPIPSQLISLLRGLFLIIPVAICLAFVLKINGVWLSYPLTELLVALFAAIIYFKISRHEKRL</sequence>
<dbReference type="PROSITE" id="PS51257">
    <property type="entry name" value="PROKAR_LIPOPROTEIN"/>
    <property type="match status" value="1"/>
</dbReference>
<gene>
    <name evidence="12" type="ORF">B5E91_04060</name>
    <name evidence="11" type="ORF">K8V91_07875</name>
</gene>
<dbReference type="Proteomes" id="UP000749320">
    <property type="component" value="Unassembled WGS sequence"/>
</dbReference>
<dbReference type="PANTHER" id="PTHR43823:SF3">
    <property type="entry name" value="MULTIDRUG EXPORT PROTEIN MEPA"/>
    <property type="match status" value="1"/>
</dbReference>
<keyword evidence="5" id="KW-1003">Cell membrane</keyword>
<dbReference type="NCBIfam" id="TIGR00797">
    <property type="entry name" value="matE"/>
    <property type="match status" value="1"/>
</dbReference>
<dbReference type="CDD" id="cd13143">
    <property type="entry name" value="MATE_MepA_like"/>
    <property type="match status" value="1"/>
</dbReference>
<evidence type="ECO:0000313" key="11">
    <source>
        <dbReference type="EMBL" id="HJF40828.1"/>
    </source>
</evidence>
<dbReference type="RefSeq" id="WP_087255284.1">
    <property type="nucleotide sequence ID" value="NZ_CAJFOD010000089.1"/>
</dbReference>
<accession>A0A1Y4QLX9</accession>
<feature type="transmembrane region" description="Helical" evidence="10">
    <location>
        <begin position="386"/>
        <end position="405"/>
    </location>
</feature>
<organism evidence="12 13">
    <name type="scientific">Thomasclavelia spiroformis</name>
    <dbReference type="NCBI Taxonomy" id="29348"/>
    <lineage>
        <taxon>Bacteria</taxon>
        <taxon>Bacillati</taxon>
        <taxon>Bacillota</taxon>
        <taxon>Erysipelotrichia</taxon>
        <taxon>Erysipelotrichales</taxon>
        <taxon>Coprobacillaceae</taxon>
        <taxon>Thomasclavelia</taxon>
    </lineage>
</organism>
<evidence type="ECO:0000256" key="3">
    <source>
        <dbReference type="ARBA" id="ARBA00022106"/>
    </source>
</evidence>
<reference evidence="11" key="4">
    <citation type="submission" date="2021-09" db="EMBL/GenBank/DDBJ databases">
        <authorList>
            <person name="Gilroy R."/>
        </authorList>
    </citation>
    <scope>NUCLEOTIDE SEQUENCE</scope>
    <source>
        <strain evidence="11">CHK193-16274</strain>
    </source>
</reference>
<dbReference type="PIRSF" id="PIRSF006603">
    <property type="entry name" value="DinF"/>
    <property type="match status" value="1"/>
</dbReference>
<feature type="transmembrane region" description="Helical" evidence="10">
    <location>
        <begin position="307"/>
        <end position="329"/>
    </location>
</feature>
<dbReference type="AlphaFoldDB" id="A0A1Y4QLX9"/>
<keyword evidence="8 10" id="KW-0472">Membrane</keyword>
<dbReference type="Pfam" id="PF01554">
    <property type="entry name" value="MatE"/>
    <property type="match status" value="2"/>
</dbReference>
<evidence type="ECO:0000256" key="2">
    <source>
        <dbReference type="ARBA" id="ARBA00008417"/>
    </source>
</evidence>
<dbReference type="GO" id="GO:0015297">
    <property type="term" value="F:antiporter activity"/>
    <property type="evidence" value="ECO:0007669"/>
    <property type="project" value="InterPro"/>
</dbReference>
<evidence type="ECO:0000256" key="8">
    <source>
        <dbReference type="ARBA" id="ARBA00023136"/>
    </source>
</evidence>
<feature type="transmembrane region" description="Helical" evidence="10">
    <location>
        <begin position="162"/>
        <end position="180"/>
    </location>
</feature>
<reference evidence="11" key="3">
    <citation type="journal article" date="2021" name="PeerJ">
        <title>Extensive microbial diversity within the chicken gut microbiome revealed by metagenomics and culture.</title>
        <authorList>
            <person name="Gilroy R."/>
            <person name="Ravi A."/>
            <person name="Getino M."/>
            <person name="Pursley I."/>
            <person name="Horton D.L."/>
            <person name="Alikhan N.F."/>
            <person name="Baker D."/>
            <person name="Gharbi K."/>
            <person name="Hall N."/>
            <person name="Watson M."/>
            <person name="Adriaenssens E.M."/>
            <person name="Foster-Nyarko E."/>
            <person name="Jarju S."/>
            <person name="Secka A."/>
            <person name="Antonio M."/>
            <person name="Oren A."/>
            <person name="Chaudhuri R.R."/>
            <person name="La Ragione R."/>
            <person name="Hildebrand F."/>
            <person name="Pallen M.J."/>
        </authorList>
    </citation>
    <scope>NUCLEOTIDE SEQUENCE</scope>
    <source>
        <strain evidence="11">CHK193-16274</strain>
    </source>
</reference>
<evidence type="ECO:0000256" key="7">
    <source>
        <dbReference type="ARBA" id="ARBA00022989"/>
    </source>
</evidence>
<dbReference type="EMBL" id="DYWV01000265">
    <property type="protein sequence ID" value="HJF40828.1"/>
    <property type="molecule type" value="Genomic_DNA"/>
</dbReference>
<feature type="transmembrane region" description="Helical" evidence="10">
    <location>
        <begin position="230"/>
        <end position="259"/>
    </location>
</feature>
<keyword evidence="9" id="KW-0046">Antibiotic resistance</keyword>
<feature type="transmembrane region" description="Helical" evidence="10">
    <location>
        <begin position="265"/>
        <end position="286"/>
    </location>
</feature>
<evidence type="ECO:0000256" key="1">
    <source>
        <dbReference type="ARBA" id="ARBA00004651"/>
    </source>
</evidence>
<feature type="transmembrane region" description="Helical" evidence="10">
    <location>
        <begin position="186"/>
        <end position="209"/>
    </location>
</feature>
<keyword evidence="4" id="KW-0813">Transport</keyword>
<evidence type="ECO:0000313" key="12">
    <source>
        <dbReference type="EMBL" id="OUQ05991.1"/>
    </source>
</evidence>
<feature type="transmembrane region" description="Helical" evidence="10">
    <location>
        <begin position="130"/>
        <end position="150"/>
    </location>
</feature>
<evidence type="ECO:0000256" key="10">
    <source>
        <dbReference type="SAM" id="Phobius"/>
    </source>
</evidence>
<feature type="transmembrane region" description="Helical" evidence="10">
    <location>
        <begin position="411"/>
        <end position="430"/>
    </location>
</feature>